<reference evidence="1" key="1">
    <citation type="submission" date="2024-03" db="EMBL/GenBank/DDBJ databases">
        <title>Whole genome sequecning of epiphytes from Marcgravia umbellata leaves.</title>
        <authorList>
            <person name="Kumar G."/>
            <person name="Savka M.A."/>
        </authorList>
    </citation>
    <scope>NUCLEOTIDE SEQUENCE</scope>
    <source>
        <strain evidence="1">RIT_BL5</strain>
    </source>
</reference>
<keyword evidence="2" id="KW-1185">Reference proteome</keyword>
<accession>A0ACC6PAL5</accession>
<proteinExistence type="predicted"/>
<comment type="caution">
    <text evidence="1">The sequence shown here is derived from an EMBL/GenBank/DDBJ whole genome shotgun (WGS) entry which is preliminary data.</text>
</comment>
<evidence type="ECO:0000313" key="2">
    <source>
        <dbReference type="Proteomes" id="UP001380953"/>
    </source>
</evidence>
<dbReference type="EMBL" id="JBBKAR010000031">
    <property type="protein sequence ID" value="MEJ8303979.1"/>
    <property type="molecule type" value="Genomic_DNA"/>
</dbReference>
<sequence>MSSEKEVRIGWTKRKDMYADEVEATENELAKFKRKPQQELKWMGVVQ</sequence>
<evidence type="ECO:0000313" key="1">
    <source>
        <dbReference type="EMBL" id="MEJ8303979.1"/>
    </source>
</evidence>
<dbReference type="Proteomes" id="UP001380953">
    <property type="component" value="Unassembled WGS sequence"/>
</dbReference>
<protein>
    <submittedName>
        <fullName evidence="1">Uncharacterized protein</fullName>
    </submittedName>
</protein>
<organism evidence="1 2">
    <name type="scientific">Saccharibacillus sacchari</name>
    <dbReference type="NCBI Taxonomy" id="456493"/>
    <lineage>
        <taxon>Bacteria</taxon>
        <taxon>Bacillati</taxon>
        <taxon>Bacillota</taxon>
        <taxon>Bacilli</taxon>
        <taxon>Bacillales</taxon>
        <taxon>Paenibacillaceae</taxon>
        <taxon>Saccharibacillus</taxon>
    </lineage>
</organism>
<name>A0ACC6PAL5_9BACL</name>
<gene>
    <name evidence="1" type="ORF">WKI47_08725</name>
</gene>